<name>A0A1S3I665_LINAN</name>
<evidence type="ECO:0000313" key="3">
    <source>
        <dbReference type="RefSeq" id="XP_013393747.1"/>
    </source>
</evidence>
<dbReference type="GeneID" id="106161355"/>
<dbReference type="AlphaFoldDB" id="A0A1S3I665"/>
<accession>A0A1S3I665</accession>
<reference evidence="3" key="1">
    <citation type="submission" date="2025-08" db="UniProtKB">
        <authorList>
            <consortium name="RefSeq"/>
        </authorList>
    </citation>
    <scope>IDENTIFICATION</scope>
    <source>
        <tissue evidence="3">Gonads</tissue>
    </source>
</reference>
<feature type="chain" id="PRO_5010360026" evidence="1">
    <location>
        <begin position="24"/>
        <end position="167"/>
    </location>
</feature>
<keyword evidence="2" id="KW-1185">Reference proteome</keyword>
<evidence type="ECO:0000256" key="1">
    <source>
        <dbReference type="SAM" id="SignalP"/>
    </source>
</evidence>
<keyword evidence="1" id="KW-0732">Signal</keyword>
<dbReference type="InParanoid" id="A0A1S3I665"/>
<dbReference type="KEGG" id="lak:106161355"/>
<dbReference type="RefSeq" id="XP_013393747.1">
    <property type="nucleotide sequence ID" value="XM_013538293.2"/>
</dbReference>
<evidence type="ECO:0000313" key="2">
    <source>
        <dbReference type="Proteomes" id="UP000085678"/>
    </source>
</evidence>
<sequence length="167" mass="19196">MAKGMLSWGCLVVLLLAVERLDAQSSKEEGVTIRWLKCFCPKYAPYFSVCPSEYHCKGIQCDCTTCGCGLSKRIVAPWPSRQNQFYKAPHNDVFSMAYSNERRYPPFSPNMAPAPNYQTPGAINPPTYYKYLLYLHRYFGTYNTKVARQLRRRRAADDVMQRLAGKQ</sequence>
<dbReference type="Proteomes" id="UP000085678">
    <property type="component" value="Unplaced"/>
</dbReference>
<gene>
    <name evidence="3" type="primary">LOC106161355</name>
</gene>
<protein>
    <submittedName>
        <fullName evidence="3">Uncharacterized protein LOC106161355</fullName>
    </submittedName>
</protein>
<feature type="signal peptide" evidence="1">
    <location>
        <begin position="1"/>
        <end position="23"/>
    </location>
</feature>
<proteinExistence type="predicted"/>
<organism evidence="2 3">
    <name type="scientific">Lingula anatina</name>
    <name type="common">Brachiopod</name>
    <name type="synonym">Lingula unguis</name>
    <dbReference type="NCBI Taxonomy" id="7574"/>
    <lineage>
        <taxon>Eukaryota</taxon>
        <taxon>Metazoa</taxon>
        <taxon>Spiralia</taxon>
        <taxon>Lophotrochozoa</taxon>
        <taxon>Brachiopoda</taxon>
        <taxon>Linguliformea</taxon>
        <taxon>Lingulata</taxon>
        <taxon>Lingulida</taxon>
        <taxon>Linguloidea</taxon>
        <taxon>Lingulidae</taxon>
        <taxon>Lingula</taxon>
    </lineage>
</organism>